<dbReference type="InParanoid" id="A0A674JT02"/>
<accession>A0A674JT02</accession>
<reference evidence="1" key="2">
    <citation type="submission" date="2025-09" db="UniProtKB">
        <authorList>
            <consortium name="Ensembl"/>
        </authorList>
    </citation>
    <scope>IDENTIFICATION</scope>
</reference>
<protein>
    <submittedName>
        <fullName evidence="1">Uncharacterized protein</fullName>
    </submittedName>
</protein>
<keyword evidence="2" id="KW-1185">Reference proteome</keyword>
<dbReference type="Proteomes" id="UP000472274">
    <property type="component" value="Unplaced"/>
</dbReference>
<dbReference type="Ensembl" id="ENSTMTT00000025345.1">
    <property type="protein sequence ID" value="ENSTMTP00000024485.1"/>
    <property type="gene ID" value="ENSTMTG00000017832.1"/>
</dbReference>
<dbReference type="AlphaFoldDB" id="A0A674JT02"/>
<organism evidence="1 2">
    <name type="scientific">Terrapene triunguis</name>
    <name type="common">Three-toed box turtle</name>
    <dbReference type="NCBI Taxonomy" id="2587831"/>
    <lineage>
        <taxon>Eukaryota</taxon>
        <taxon>Metazoa</taxon>
        <taxon>Chordata</taxon>
        <taxon>Craniata</taxon>
        <taxon>Vertebrata</taxon>
        <taxon>Euteleostomi</taxon>
        <taxon>Archelosauria</taxon>
        <taxon>Testudinata</taxon>
        <taxon>Testudines</taxon>
        <taxon>Cryptodira</taxon>
        <taxon>Durocryptodira</taxon>
        <taxon>Testudinoidea</taxon>
        <taxon>Emydidae</taxon>
        <taxon>Terrapene</taxon>
    </lineage>
</organism>
<evidence type="ECO:0000313" key="1">
    <source>
        <dbReference type="Ensembl" id="ENSTMTP00000024485.1"/>
    </source>
</evidence>
<reference evidence="1" key="1">
    <citation type="submission" date="2025-08" db="UniProtKB">
        <authorList>
            <consortium name="Ensembl"/>
        </authorList>
    </citation>
    <scope>IDENTIFICATION</scope>
</reference>
<dbReference type="GeneTree" id="ENSGT00950000185145"/>
<sequence>IICHLCFQDQEVPRHQEKRGSVLAQFLWIILGPKRRIPLPGDTVEDLLQHISYTEPLTLTQFLEKFALYMPAIARL</sequence>
<name>A0A674JT02_9SAUR</name>
<proteinExistence type="predicted"/>
<evidence type="ECO:0000313" key="2">
    <source>
        <dbReference type="Proteomes" id="UP000472274"/>
    </source>
</evidence>